<feature type="compositionally biased region" description="Polar residues" evidence="1">
    <location>
        <begin position="32"/>
        <end position="44"/>
    </location>
</feature>
<accession>A0A318E2W0</accession>
<dbReference type="EMBL" id="QICN01000014">
    <property type="protein sequence ID" value="PXV63939.1"/>
    <property type="molecule type" value="Genomic_DNA"/>
</dbReference>
<gene>
    <name evidence="2" type="ORF">C8D93_1141</name>
</gene>
<protein>
    <submittedName>
        <fullName evidence="2">Uncharacterized protein</fullName>
    </submittedName>
</protein>
<reference evidence="2 3" key="1">
    <citation type="submission" date="2018-04" db="EMBL/GenBank/DDBJ databases">
        <title>Genomic Encyclopedia of Type Strains, Phase IV (KMG-IV): sequencing the most valuable type-strain genomes for metagenomic binning, comparative biology and taxonomic classification.</title>
        <authorList>
            <person name="Goeker M."/>
        </authorList>
    </citation>
    <scope>NUCLEOTIDE SEQUENCE [LARGE SCALE GENOMIC DNA]</scope>
    <source>
        <strain evidence="2 3">DSM 104150</strain>
    </source>
</reference>
<comment type="caution">
    <text evidence="2">The sequence shown here is derived from an EMBL/GenBank/DDBJ whole genome shotgun (WGS) entry which is preliminary data.</text>
</comment>
<organism evidence="2 3">
    <name type="scientific">Sinimarinibacterium flocculans</name>
    <dbReference type="NCBI Taxonomy" id="985250"/>
    <lineage>
        <taxon>Bacteria</taxon>
        <taxon>Pseudomonadati</taxon>
        <taxon>Pseudomonadota</taxon>
        <taxon>Gammaproteobacteria</taxon>
        <taxon>Nevskiales</taxon>
        <taxon>Nevskiaceae</taxon>
        <taxon>Sinimarinibacterium</taxon>
    </lineage>
</organism>
<feature type="non-terminal residue" evidence="2">
    <location>
        <position position="1"/>
    </location>
</feature>
<proteinExistence type="predicted"/>
<sequence length="44" mass="4413">GAEIERKRAMVQMPDEPAPAPAPAAQQDGEGQSSQAPGAHTGTA</sequence>
<evidence type="ECO:0000313" key="3">
    <source>
        <dbReference type="Proteomes" id="UP000248330"/>
    </source>
</evidence>
<name>A0A318E2W0_9GAMM</name>
<keyword evidence="3" id="KW-1185">Reference proteome</keyword>
<feature type="region of interest" description="Disordered" evidence="1">
    <location>
        <begin position="1"/>
        <end position="44"/>
    </location>
</feature>
<dbReference type="Proteomes" id="UP000248330">
    <property type="component" value="Unassembled WGS sequence"/>
</dbReference>
<evidence type="ECO:0000313" key="2">
    <source>
        <dbReference type="EMBL" id="PXV63939.1"/>
    </source>
</evidence>
<evidence type="ECO:0000256" key="1">
    <source>
        <dbReference type="SAM" id="MobiDB-lite"/>
    </source>
</evidence>
<dbReference type="AlphaFoldDB" id="A0A318E2W0"/>